<evidence type="ECO:0000313" key="9">
    <source>
        <dbReference type="Proteomes" id="UP001201629"/>
    </source>
</evidence>
<keyword evidence="2 6" id="KW-0560">Oxidoreductase</keyword>
<dbReference type="InterPro" id="IPR016161">
    <property type="entry name" value="Ald_DH/histidinol_DH"/>
</dbReference>
<reference evidence="8 9" key="1">
    <citation type="submission" date="2022-01" db="EMBL/GenBank/DDBJ databases">
        <authorList>
            <person name="Riesco R."/>
            <person name="Trujillo M.E."/>
        </authorList>
    </citation>
    <scope>NUCLEOTIDE SEQUENCE [LARGE SCALE GENOMIC DNA]</scope>
    <source>
        <strain evidence="8 9">NIE79</strain>
    </source>
</reference>
<comment type="caution">
    <text evidence="8">The sequence shown here is derived from an EMBL/GenBank/DDBJ whole genome shotgun (WGS) entry which is preliminary data.</text>
</comment>
<sequence>MDLAAPPSLLPDSLRLRRHLHIGGEWTPPADAGLIDVENPSTGELIGQVPAGTPADVDRAVAAARAAFPRWSAATPAERSAHLDRLHAALTARADDLARTIAVELGSPLKLATRVQVGLPLTVLRDHVALAARAPVEESIGNSLVVREPIGVVGAITPWNYPLHQVMAKLAPALAAGCTVVLKPSELTPLTAYLLFDAVTEAGLPPGVLNLVPGTGPVVGEALAGHPDVDLVSFTGSTATGARIMRLAADRIARVALELGGKSANVILPDADLATAVKVGVGNALLNSGQTCTAWTRMLVHSDRYDEALDLIATAVAGYRLGDPFDPATRLGPLVSAAQAERVRGHINRALADGARLVAGGPDAPVPTRGHFVAPTVFADVHPDSALAQEEVFGPVLAVIPFADTDEAVAIANNSKYGLAGAVWSADTDGALAVARRLRTGAVDINGAPFNPLAPFGGYKQSGLGRELGVHGLAEFCELKAIQR</sequence>
<dbReference type="InterPro" id="IPR016160">
    <property type="entry name" value="Ald_DH_CS_CYS"/>
</dbReference>
<dbReference type="RefSeq" id="WP_238681531.1">
    <property type="nucleotide sequence ID" value="NZ_JAKKFD010000054.1"/>
</dbReference>
<evidence type="ECO:0000259" key="7">
    <source>
        <dbReference type="Pfam" id="PF00171"/>
    </source>
</evidence>
<dbReference type="SUPFAM" id="SSF53720">
    <property type="entry name" value="ALDH-like"/>
    <property type="match status" value="1"/>
</dbReference>
<accession>A0ABS9N9J6</accession>
<evidence type="ECO:0000256" key="6">
    <source>
        <dbReference type="RuleBase" id="RU003345"/>
    </source>
</evidence>
<dbReference type="Gene3D" id="3.40.605.10">
    <property type="entry name" value="Aldehyde Dehydrogenase, Chain A, domain 1"/>
    <property type="match status" value="1"/>
</dbReference>
<evidence type="ECO:0000256" key="3">
    <source>
        <dbReference type="ARBA" id="ARBA00024226"/>
    </source>
</evidence>
<gene>
    <name evidence="8" type="ORF">NIE79_005329</name>
</gene>
<dbReference type="Pfam" id="PF00171">
    <property type="entry name" value="Aldedh"/>
    <property type="match status" value="1"/>
</dbReference>
<dbReference type="CDD" id="cd07138">
    <property type="entry name" value="ALDH_CddD_SSP0762"/>
    <property type="match status" value="1"/>
</dbReference>
<keyword evidence="9" id="KW-1185">Reference proteome</keyword>
<evidence type="ECO:0000256" key="4">
    <source>
        <dbReference type="ARBA" id="ARBA00049194"/>
    </source>
</evidence>
<dbReference type="PANTHER" id="PTHR42804:SF1">
    <property type="entry name" value="ALDEHYDE DEHYDROGENASE-RELATED"/>
    <property type="match status" value="1"/>
</dbReference>
<dbReference type="EC" id="1.2.1.3" evidence="3"/>
<dbReference type="PROSITE" id="PS00687">
    <property type="entry name" value="ALDEHYDE_DEHYDR_GLU"/>
    <property type="match status" value="1"/>
</dbReference>
<dbReference type="InterPro" id="IPR016163">
    <property type="entry name" value="Ald_DH_C"/>
</dbReference>
<dbReference type="InterPro" id="IPR029510">
    <property type="entry name" value="Ald_DH_CS_GLU"/>
</dbReference>
<dbReference type="InterPro" id="IPR015590">
    <property type="entry name" value="Aldehyde_DH_dom"/>
</dbReference>
<evidence type="ECO:0000256" key="2">
    <source>
        <dbReference type="ARBA" id="ARBA00023002"/>
    </source>
</evidence>
<feature type="active site" evidence="5">
    <location>
        <position position="258"/>
    </location>
</feature>
<dbReference type="EMBL" id="JAKKFD010000054">
    <property type="protein sequence ID" value="MCG5446629.1"/>
    <property type="molecule type" value="Genomic_DNA"/>
</dbReference>
<feature type="domain" description="Aldehyde dehydrogenase" evidence="7">
    <location>
        <begin position="26"/>
        <end position="482"/>
    </location>
</feature>
<organism evidence="8 9">
    <name type="scientific">Micromonospora trifolii</name>
    <dbReference type="NCBI Taxonomy" id="2911208"/>
    <lineage>
        <taxon>Bacteria</taxon>
        <taxon>Bacillati</taxon>
        <taxon>Actinomycetota</taxon>
        <taxon>Actinomycetes</taxon>
        <taxon>Micromonosporales</taxon>
        <taxon>Micromonosporaceae</taxon>
        <taxon>Micromonospora</taxon>
    </lineage>
</organism>
<protein>
    <recommendedName>
        <fullName evidence="3">aldehyde dehydrogenase (NAD(+))</fullName>
        <ecNumber evidence="3">1.2.1.3</ecNumber>
    </recommendedName>
</protein>
<name>A0ABS9N9J6_9ACTN</name>
<dbReference type="PANTHER" id="PTHR42804">
    <property type="entry name" value="ALDEHYDE DEHYDROGENASE"/>
    <property type="match status" value="1"/>
</dbReference>
<dbReference type="InterPro" id="IPR016162">
    <property type="entry name" value="Ald_DH_N"/>
</dbReference>
<proteinExistence type="inferred from homology"/>
<dbReference type="PROSITE" id="PS00070">
    <property type="entry name" value="ALDEHYDE_DEHYDR_CYS"/>
    <property type="match status" value="1"/>
</dbReference>
<dbReference type="Proteomes" id="UP001201629">
    <property type="component" value="Unassembled WGS sequence"/>
</dbReference>
<comment type="catalytic activity">
    <reaction evidence="4">
        <text>an aldehyde + NAD(+) + H2O = a carboxylate + NADH + 2 H(+)</text>
        <dbReference type="Rhea" id="RHEA:16185"/>
        <dbReference type="ChEBI" id="CHEBI:15377"/>
        <dbReference type="ChEBI" id="CHEBI:15378"/>
        <dbReference type="ChEBI" id="CHEBI:17478"/>
        <dbReference type="ChEBI" id="CHEBI:29067"/>
        <dbReference type="ChEBI" id="CHEBI:57540"/>
        <dbReference type="ChEBI" id="CHEBI:57945"/>
        <dbReference type="EC" id="1.2.1.3"/>
    </reaction>
</comment>
<comment type="similarity">
    <text evidence="1 6">Belongs to the aldehyde dehydrogenase family.</text>
</comment>
<evidence type="ECO:0000313" key="8">
    <source>
        <dbReference type="EMBL" id="MCG5446629.1"/>
    </source>
</evidence>
<evidence type="ECO:0000256" key="1">
    <source>
        <dbReference type="ARBA" id="ARBA00009986"/>
    </source>
</evidence>
<dbReference type="Gene3D" id="3.40.309.10">
    <property type="entry name" value="Aldehyde Dehydrogenase, Chain A, domain 2"/>
    <property type="match status" value="1"/>
</dbReference>
<evidence type="ECO:0000256" key="5">
    <source>
        <dbReference type="PROSITE-ProRule" id="PRU10007"/>
    </source>
</evidence>